<proteinExistence type="inferred from homology"/>
<dbReference type="InterPro" id="IPR002475">
    <property type="entry name" value="Bcl2-like"/>
</dbReference>
<evidence type="ECO:0000259" key="12">
    <source>
        <dbReference type="SMART" id="SM00337"/>
    </source>
</evidence>
<dbReference type="InterPro" id="IPR026298">
    <property type="entry name" value="Bcl-2_fam"/>
</dbReference>
<evidence type="ECO:0000256" key="6">
    <source>
        <dbReference type="ARBA" id="ARBA00022741"/>
    </source>
</evidence>
<protein>
    <recommendedName>
        <fullName evidence="11">Bcl-2-related protein A1</fullName>
        <ecNumber evidence="9">6.3.3.2</ecNumber>
    </recommendedName>
</protein>
<dbReference type="GO" id="GO:0030272">
    <property type="term" value="F:5-formyltetrahydrofolate cyclo-ligase activity"/>
    <property type="evidence" value="ECO:0007669"/>
    <property type="project" value="UniProtKB-EC"/>
</dbReference>
<dbReference type="PANTHER" id="PTHR23407:SF1">
    <property type="entry name" value="5-FORMYLTETRAHYDROFOLATE CYCLO-LIGASE"/>
    <property type="match status" value="1"/>
</dbReference>
<dbReference type="Ensembl" id="ENSSSCT00040003070.1">
    <property type="protein sequence ID" value="ENSSSCP00040000900.1"/>
    <property type="gene ID" value="ENSSSCG00040002534.1"/>
</dbReference>
<evidence type="ECO:0000256" key="4">
    <source>
        <dbReference type="ARBA" id="ARBA00022490"/>
    </source>
</evidence>
<evidence type="ECO:0000313" key="13">
    <source>
        <dbReference type="Ensembl" id="ENSSSCP00040000900.1"/>
    </source>
</evidence>
<dbReference type="Pfam" id="PF01812">
    <property type="entry name" value="5-FTHF_cyc-lig"/>
    <property type="match status" value="1"/>
</dbReference>
<gene>
    <name evidence="13" type="primary">BCL2A1</name>
</gene>
<dbReference type="EC" id="6.3.3.2" evidence="9"/>
<dbReference type="SUPFAM" id="SSF56854">
    <property type="entry name" value="Bcl-2 inhibitors of programmed cell death"/>
    <property type="match status" value="1"/>
</dbReference>
<dbReference type="SUPFAM" id="SSF100950">
    <property type="entry name" value="NagB/RpiA/CoA transferase-like"/>
    <property type="match status" value="1"/>
</dbReference>
<dbReference type="AlphaFoldDB" id="A0A8D1BRF8"/>
<dbReference type="Proteomes" id="UP000694722">
    <property type="component" value="Unplaced"/>
</dbReference>
<sequence length="303" mass="34889">MTDDEFGYIHMLAQDYLKYVLQIPQPGSGPSKTSRVLRDVAFSVQNEVEKNLKPCLDNFDVVSIDTARIIFNQVMEKEFEDGIINWGRIVTIFAFEGILMKKLLRKRIAPDVDTYKEISYFVAEFITKNTGQWIRQNGGWVIAHSQYLKSKRISIFLSMPDEIETEEIIRDIFQQGKTCFIPRYQFQSNHMDMVKLASPEEISSLPKTSWDIHQPGENEIREEALSTGGLDLIFMPGLGFDNCGNRLGRGKGYYDAYLKRCLQSQDVKPYTLALAFKEQICLQVPMDEHDMKVICFPTLQVNL</sequence>
<dbReference type="Gene3D" id="3.40.50.10420">
    <property type="entry name" value="NagB/RpiA/CoA transferase-like"/>
    <property type="match status" value="1"/>
</dbReference>
<evidence type="ECO:0000256" key="8">
    <source>
        <dbReference type="ARBA" id="ARBA00036539"/>
    </source>
</evidence>
<organism evidence="13 14">
    <name type="scientific">Sus scrofa</name>
    <name type="common">Pig</name>
    <dbReference type="NCBI Taxonomy" id="9823"/>
    <lineage>
        <taxon>Eukaryota</taxon>
        <taxon>Metazoa</taxon>
        <taxon>Chordata</taxon>
        <taxon>Craniata</taxon>
        <taxon>Vertebrata</taxon>
        <taxon>Euteleostomi</taxon>
        <taxon>Mammalia</taxon>
        <taxon>Eutheria</taxon>
        <taxon>Laurasiatheria</taxon>
        <taxon>Artiodactyla</taxon>
        <taxon>Suina</taxon>
        <taxon>Suidae</taxon>
        <taxon>Sus</taxon>
    </lineage>
</organism>
<dbReference type="InterPro" id="IPR024185">
    <property type="entry name" value="FTHF_cligase-like_sf"/>
</dbReference>
<comment type="similarity">
    <text evidence="2">Belongs to the Bcl-2 family.</text>
</comment>
<dbReference type="PRINTS" id="PR01867">
    <property type="entry name" value="BCL2RLATEDA1"/>
</dbReference>
<dbReference type="InterPro" id="IPR046371">
    <property type="entry name" value="Bcl-2_BH1-3"/>
</dbReference>
<evidence type="ECO:0000256" key="7">
    <source>
        <dbReference type="ARBA" id="ARBA00022840"/>
    </source>
</evidence>
<dbReference type="InterPro" id="IPR036834">
    <property type="entry name" value="Bcl-2-like_sf"/>
</dbReference>
<evidence type="ECO:0000256" key="10">
    <source>
        <dbReference type="ARBA" id="ARBA00059818"/>
    </source>
</evidence>
<dbReference type="InterPro" id="IPR013282">
    <property type="entry name" value="Bcl2A1"/>
</dbReference>
<keyword evidence="5" id="KW-0053">Apoptosis</keyword>
<comment type="similarity">
    <text evidence="3">Belongs to the 5-formyltetrahydrofolate cyclo-ligase family.</text>
</comment>
<comment type="subcellular location">
    <subcellularLocation>
        <location evidence="1">Cytoplasm</location>
    </subcellularLocation>
</comment>
<evidence type="ECO:0000256" key="2">
    <source>
        <dbReference type="ARBA" id="ARBA00009458"/>
    </source>
</evidence>
<dbReference type="FunFam" id="1.10.437.10:FF:000008">
    <property type="entry name" value="Bcl-2-related protein A1"/>
    <property type="match status" value="1"/>
</dbReference>
<evidence type="ECO:0000256" key="1">
    <source>
        <dbReference type="ARBA" id="ARBA00004496"/>
    </source>
</evidence>
<dbReference type="Gene3D" id="1.10.437.10">
    <property type="entry name" value="Blc2-like"/>
    <property type="match status" value="1"/>
</dbReference>
<reference evidence="13" key="1">
    <citation type="submission" date="2025-08" db="UniProtKB">
        <authorList>
            <consortium name="Ensembl"/>
        </authorList>
    </citation>
    <scope>IDENTIFICATION</scope>
</reference>
<dbReference type="GO" id="GO:0005737">
    <property type="term" value="C:cytoplasm"/>
    <property type="evidence" value="ECO:0007669"/>
    <property type="project" value="UniProtKB-SubCell"/>
</dbReference>
<dbReference type="PRINTS" id="PR01862">
    <property type="entry name" value="BCL2FAMILY"/>
</dbReference>
<dbReference type="GO" id="GO:0043066">
    <property type="term" value="P:negative regulation of apoptotic process"/>
    <property type="evidence" value="ECO:0007669"/>
    <property type="project" value="InterPro"/>
</dbReference>
<dbReference type="PROSITE" id="PS50062">
    <property type="entry name" value="BCL2_FAMILY"/>
    <property type="match status" value="1"/>
</dbReference>
<dbReference type="NCBIfam" id="TIGR02727">
    <property type="entry name" value="MTHFS_bact"/>
    <property type="match status" value="1"/>
</dbReference>
<evidence type="ECO:0000256" key="9">
    <source>
        <dbReference type="ARBA" id="ARBA00038966"/>
    </source>
</evidence>
<keyword evidence="7" id="KW-0067">ATP-binding</keyword>
<dbReference type="Pfam" id="PF00452">
    <property type="entry name" value="Bcl-2"/>
    <property type="match status" value="1"/>
</dbReference>
<dbReference type="GO" id="GO:0006915">
    <property type="term" value="P:apoptotic process"/>
    <property type="evidence" value="ECO:0007669"/>
    <property type="project" value="UniProtKB-KW"/>
</dbReference>
<dbReference type="SMART" id="SM00337">
    <property type="entry name" value="BCL"/>
    <property type="match status" value="1"/>
</dbReference>
<keyword evidence="6" id="KW-0547">Nucleotide-binding</keyword>
<evidence type="ECO:0000256" key="3">
    <source>
        <dbReference type="ARBA" id="ARBA00010638"/>
    </source>
</evidence>
<dbReference type="InterPro" id="IPR002698">
    <property type="entry name" value="FTHF_cligase"/>
</dbReference>
<accession>A0A8D1BRF8</accession>
<dbReference type="PROSITE" id="PS01080">
    <property type="entry name" value="BH1"/>
    <property type="match status" value="1"/>
</dbReference>
<keyword evidence="4" id="KW-0963">Cytoplasm</keyword>
<comment type="catalytic activity">
    <reaction evidence="8">
        <text>(6S)-5-formyl-5,6,7,8-tetrahydrofolate + ATP = (6R)-5,10-methenyltetrahydrofolate + ADP + phosphate</text>
        <dbReference type="Rhea" id="RHEA:10488"/>
        <dbReference type="ChEBI" id="CHEBI:30616"/>
        <dbReference type="ChEBI" id="CHEBI:43474"/>
        <dbReference type="ChEBI" id="CHEBI:57455"/>
        <dbReference type="ChEBI" id="CHEBI:57457"/>
        <dbReference type="ChEBI" id="CHEBI:456216"/>
        <dbReference type="EC" id="6.3.3.2"/>
    </reaction>
</comment>
<dbReference type="PANTHER" id="PTHR23407">
    <property type="entry name" value="ATPASE INHIBITOR/5-FORMYLTETRAHYDROFOLATE CYCLO-LIGASE"/>
    <property type="match status" value="1"/>
</dbReference>
<dbReference type="GO" id="GO:0005524">
    <property type="term" value="F:ATP binding"/>
    <property type="evidence" value="ECO:0007669"/>
    <property type="project" value="UniProtKB-KW"/>
</dbReference>
<comment type="function">
    <text evidence="10">Retards apoptosis induced by IL-3 deprivation. May function in the response of hemopoietic cells to external signals and in maintaining endothelial survival during infection. Can inhibit apoptosis induced by serum starvation in the mammary epithelial cell line HC11.</text>
</comment>
<evidence type="ECO:0000256" key="5">
    <source>
        <dbReference type="ARBA" id="ARBA00022703"/>
    </source>
</evidence>
<dbReference type="CDD" id="cd06845">
    <property type="entry name" value="Bcl-2_like"/>
    <property type="match status" value="1"/>
</dbReference>
<dbReference type="FunFam" id="3.40.50.10420:FF:000007">
    <property type="entry name" value="5-formyltetrahydrofolate cyclo-ligase"/>
    <property type="match status" value="1"/>
</dbReference>
<feature type="domain" description="Bcl-2 Bcl-2 homology region 1-3" evidence="12">
    <location>
        <begin position="37"/>
        <end position="140"/>
    </location>
</feature>
<name>A0A8D1BRF8_PIG</name>
<dbReference type="InterPro" id="IPR037171">
    <property type="entry name" value="NagB/RpiA_transferase-like"/>
</dbReference>
<dbReference type="InterPro" id="IPR020717">
    <property type="entry name" value="Bcl2_BH1_motif_CS"/>
</dbReference>
<evidence type="ECO:0000313" key="14">
    <source>
        <dbReference type="Proteomes" id="UP000694722"/>
    </source>
</evidence>
<evidence type="ECO:0000256" key="11">
    <source>
        <dbReference type="ARBA" id="ARBA00069272"/>
    </source>
</evidence>